<evidence type="ECO:0000313" key="1">
    <source>
        <dbReference type="EMBL" id="MFM1525135.1"/>
    </source>
</evidence>
<name>A0ABW9F7Y9_9FIRM</name>
<dbReference type="EMBL" id="JBFNFH010000012">
    <property type="protein sequence ID" value="MFM1525135.1"/>
    <property type="molecule type" value="Genomic_DNA"/>
</dbReference>
<comment type="caution">
    <text evidence="1">The sequence shown here is derived from an EMBL/GenBank/DDBJ whole genome shotgun (WGS) entry which is preliminary data.</text>
</comment>
<proteinExistence type="predicted"/>
<accession>A0ABW9F7Y9</accession>
<dbReference type="RefSeq" id="WP_408126684.1">
    <property type="nucleotide sequence ID" value="NZ_JBFNFH010000012.1"/>
</dbReference>
<keyword evidence="2" id="KW-1185">Reference proteome</keyword>
<evidence type="ECO:0000313" key="2">
    <source>
        <dbReference type="Proteomes" id="UP001629536"/>
    </source>
</evidence>
<sequence>MTSLINVIKEMNLPYAYHHFAESNAVSPPFLIYLLPSTNHFKADGKIHHKISVVHLELYTDKKDITLESRLESILEKYEIVYDKHETWIESEKLYEVLYTFEMEEQKLWQTKSNII</sequence>
<organism evidence="1 2">
    <name type="scientific">Helcococcus bovis</name>
    <dbReference type="NCBI Taxonomy" id="3153252"/>
    <lineage>
        <taxon>Bacteria</taxon>
        <taxon>Bacillati</taxon>
        <taxon>Bacillota</taxon>
        <taxon>Tissierellia</taxon>
        <taxon>Tissierellales</taxon>
        <taxon>Peptoniphilaceae</taxon>
        <taxon>Helcococcus</taxon>
    </lineage>
</organism>
<protein>
    <recommendedName>
        <fullName evidence="3">DUF3168 domain-containing protein</fullName>
    </recommendedName>
</protein>
<gene>
    <name evidence="1" type="ORF">ABGF40_05550</name>
</gene>
<reference evidence="1 2" key="1">
    <citation type="journal article" date="2024" name="Front. Microbiol.">
        <title>Pangenomic and biochemical analyses of Helcococcus ovis reveal widespread tetracycline resistance and a novel bacterial species, Helcococcus bovis.</title>
        <authorList>
            <person name="Cunha F."/>
            <person name="Zhai Y."/>
            <person name="Casaro S."/>
            <person name="Jones K.L."/>
            <person name="Hernandez M."/>
            <person name="Bisinotto R.S."/>
            <person name="Kariyawasam S."/>
            <person name="Brown M.B."/>
            <person name="Phillips A."/>
            <person name="Jeong K.C."/>
            <person name="Galvao K.N."/>
        </authorList>
    </citation>
    <scope>NUCLEOTIDE SEQUENCE [LARGE SCALE GENOMIC DNA]</scope>
    <source>
        <strain evidence="1 2">KG197</strain>
    </source>
</reference>
<evidence type="ECO:0008006" key="3">
    <source>
        <dbReference type="Google" id="ProtNLM"/>
    </source>
</evidence>
<dbReference type="Proteomes" id="UP001629536">
    <property type="component" value="Unassembled WGS sequence"/>
</dbReference>